<dbReference type="RefSeq" id="WP_132142912.1">
    <property type="nucleotide sequence ID" value="NZ_SMCS01000003.1"/>
</dbReference>
<gene>
    <name evidence="2" type="ORF">EC912_1033</name>
</gene>
<dbReference type="OrthoDB" id="5959562at2"/>
<dbReference type="Proteomes" id="UP000295645">
    <property type="component" value="Unassembled WGS sequence"/>
</dbReference>
<evidence type="ECO:0000313" key="2">
    <source>
        <dbReference type="EMBL" id="TCV94520.1"/>
    </source>
</evidence>
<name>A0A4R3YQ39_9GAMM</name>
<keyword evidence="1" id="KW-0732">Signal</keyword>
<dbReference type="AlphaFoldDB" id="A0A4R3YQ39"/>
<organism evidence="2 3">
    <name type="scientific">Luteibacter rhizovicinus</name>
    <dbReference type="NCBI Taxonomy" id="242606"/>
    <lineage>
        <taxon>Bacteria</taxon>
        <taxon>Pseudomonadati</taxon>
        <taxon>Pseudomonadota</taxon>
        <taxon>Gammaproteobacteria</taxon>
        <taxon>Lysobacterales</taxon>
        <taxon>Rhodanobacteraceae</taxon>
        <taxon>Luteibacter</taxon>
    </lineage>
</organism>
<sequence>MKSPNYIALAASFVLAAASIAVFHESSTTAAPLTEINGTHVTDMAPIVVYADTGANVASL</sequence>
<evidence type="ECO:0000256" key="1">
    <source>
        <dbReference type="SAM" id="SignalP"/>
    </source>
</evidence>
<feature type="signal peptide" evidence="1">
    <location>
        <begin position="1"/>
        <end position="30"/>
    </location>
</feature>
<feature type="chain" id="PRO_5020397432" evidence="1">
    <location>
        <begin position="31"/>
        <end position="60"/>
    </location>
</feature>
<proteinExistence type="predicted"/>
<accession>A0A4R3YQ39</accession>
<reference evidence="2 3" key="1">
    <citation type="submission" date="2019-03" db="EMBL/GenBank/DDBJ databases">
        <title>Above-ground endophytic microbial communities from plants in different locations in the United States.</title>
        <authorList>
            <person name="Frank C."/>
        </authorList>
    </citation>
    <scope>NUCLEOTIDE SEQUENCE [LARGE SCALE GENOMIC DNA]</scope>
    <source>
        <strain evidence="2 3">LP_13_YM</strain>
    </source>
</reference>
<protein>
    <submittedName>
        <fullName evidence="2">Uncharacterized protein</fullName>
    </submittedName>
</protein>
<keyword evidence="3" id="KW-1185">Reference proteome</keyword>
<dbReference type="EMBL" id="SMCS01000003">
    <property type="protein sequence ID" value="TCV94520.1"/>
    <property type="molecule type" value="Genomic_DNA"/>
</dbReference>
<comment type="caution">
    <text evidence="2">The sequence shown here is derived from an EMBL/GenBank/DDBJ whole genome shotgun (WGS) entry which is preliminary data.</text>
</comment>
<evidence type="ECO:0000313" key="3">
    <source>
        <dbReference type="Proteomes" id="UP000295645"/>
    </source>
</evidence>